<keyword evidence="3" id="KW-0378">Hydrolase</keyword>
<keyword evidence="2" id="KW-0999">Mitochondrion inner membrane</keyword>
<dbReference type="FunFam" id="2.10.109.10:FF:000014">
    <property type="entry name" value="Inner membrane protease subunit 1"/>
    <property type="match status" value="1"/>
</dbReference>
<evidence type="ECO:0000256" key="3">
    <source>
        <dbReference type="ARBA" id="ARBA00022801"/>
    </source>
</evidence>
<dbReference type="Gene3D" id="2.10.109.10">
    <property type="entry name" value="Umud Fragment, subunit A"/>
    <property type="match status" value="1"/>
</dbReference>
<proteinExistence type="inferred from homology"/>
<evidence type="ECO:0000256" key="4">
    <source>
        <dbReference type="ARBA" id="ARBA00023128"/>
    </source>
</evidence>
<keyword evidence="5" id="KW-0472">Membrane</keyword>
<evidence type="ECO:0000256" key="1">
    <source>
        <dbReference type="ARBA" id="ARBA00004273"/>
    </source>
</evidence>
<keyword evidence="4" id="KW-0496">Mitochondrion</keyword>
<dbReference type="SUPFAM" id="SSF51306">
    <property type="entry name" value="LexA/Signal peptidase"/>
    <property type="match status" value="1"/>
</dbReference>
<dbReference type="GO" id="GO:0005743">
    <property type="term" value="C:mitochondrial inner membrane"/>
    <property type="evidence" value="ECO:0007669"/>
    <property type="project" value="UniProtKB-SubCell"/>
</dbReference>
<reference evidence="11" key="1">
    <citation type="submission" date="2015-10" db="EMBL/GenBank/DDBJ databases">
        <authorList>
            <person name="Martinez-Garcia P.J."/>
            <person name="Crepeau M.W."/>
            <person name="Puiu D."/>
            <person name="Gonzalez-Ibeas D."/>
            <person name="Whalen J."/>
            <person name="Stevens K."/>
            <person name="Paul R."/>
            <person name="Butterfield T."/>
            <person name="Britton M."/>
            <person name="Reagan R."/>
            <person name="Chakraborty S."/>
            <person name="Walawage S.L."/>
            <person name="Vasquez-Gross H.A."/>
            <person name="Cardeno C."/>
            <person name="Famula R."/>
            <person name="Pratt K."/>
            <person name="Kuruganti S."/>
            <person name="Aradhya M.K."/>
            <person name="Leslie C.A."/>
            <person name="Dandekar A.M."/>
            <person name="Salzberg S.L."/>
            <person name="Wegrzyn J.L."/>
            <person name="Langley C.H."/>
            <person name="Neale D.B."/>
        </authorList>
    </citation>
    <scope>NUCLEOTIDE SEQUENCE</scope>
    <source>
        <tissue evidence="11">Leaves</tissue>
    </source>
</reference>
<comment type="caution">
    <text evidence="11">The sequence shown here is derived from an EMBL/GenBank/DDBJ whole genome shotgun (WGS) entry which is preliminary data.</text>
</comment>
<dbReference type="EMBL" id="LIHL02000003">
    <property type="protein sequence ID" value="KAF5475179.1"/>
    <property type="molecule type" value="Genomic_DNA"/>
</dbReference>
<gene>
    <name evidence="11" type="ORF">F2P56_007013</name>
</gene>
<evidence type="ECO:0000256" key="6">
    <source>
        <dbReference type="ARBA" id="ARBA00038445"/>
    </source>
</evidence>
<feature type="domain" description="Peptidase S26" evidence="10">
    <location>
        <begin position="48"/>
        <end position="130"/>
    </location>
</feature>
<feature type="non-terminal residue" evidence="11">
    <location>
        <position position="200"/>
    </location>
</feature>
<evidence type="ECO:0000256" key="8">
    <source>
        <dbReference type="ARBA" id="ARBA00064368"/>
    </source>
</evidence>
<evidence type="ECO:0000256" key="2">
    <source>
        <dbReference type="ARBA" id="ARBA00022792"/>
    </source>
</evidence>
<dbReference type="PRINTS" id="PR00727">
    <property type="entry name" value="LEADERPTASE"/>
</dbReference>
<name>A0A834CYZ6_JUGRE</name>
<feature type="active site" evidence="9">
    <location>
        <position position="117"/>
    </location>
</feature>
<evidence type="ECO:0000313" key="11">
    <source>
        <dbReference type="EMBL" id="KAF5475179.1"/>
    </source>
</evidence>
<dbReference type="AlphaFoldDB" id="A0A834CYZ6"/>
<dbReference type="Proteomes" id="UP000619265">
    <property type="component" value="Unassembled WGS sequence"/>
</dbReference>
<sequence>SNSYRKFRSQPNYKAFFQREREREREMVLRKLWHHRSIVREAWHRTMAVANFLCGLHVTNTYLCTAALAYGPSMLPTFNLTGDLFLAERLSTRFDKVRPGDVVLVRSPEDPRKLIVKRLLGMEGDSVTYVVDPKNSSRCDTVVVPKGHVWIEGDNIYASRDSRQVGPVPYSLLEGKAFCKIWPPKEFGFLGQSGMKNPDL</sequence>
<dbReference type="Gramene" id="Jr03_14920_p1">
    <property type="protein sequence ID" value="cds.Jr03_14920_p1"/>
    <property type="gene ID" value="Jr03_14920"/>
</dbReference>
<organism evidence="11 12">
    <name type="scientific">Juglans regia</name>
    <name type="common">English walnut</name>
    <dbReference type="NCBI Taxonomy" id="51240"/>
    <lineage>
        <taxon>Eukaryota</taxon>
        <taxon>Viridiplantae</taxon>
        <taxon>Streptophyta</taxon>
        <taxon>Embryophyta</taxon>
        <taxon>Tracheophyta</taxon>
        <taxon>Spermatophyta</taxon>
        <taxon>Magnoliopsida</taxon>
        <taxon>eudicotyledons</taxon>
        <taxon>Gunneridae</taxon>
        <taxon>Pentapetalae</taxon>
        <taxon>rosids</taxon>
        <taxon>fabids</taxon>
        <taxon>Fagales</taxon>
        <taxon>Juglandaceae</taxon>
        <taxon>Juglans</taxon>
    </lineage>
</organism>
<protein>
    <recommendedName>
        <fullName evidence="10">Peptidase S26 domain-containing protein</fullName>
    </recommendedName>
</protein>
<evidence type="ECO:0000256" key="7">
    <source>
        <dbReference type="ARBA" id="ARBA00054895"/>
    </source>
</evidence>
<evidence type="ECO:0000256" key="5">
    <source>
        <dbReference type="ARBA" id="ARBA00023136"/>
    </source>
</evidence>
<comment type="similarity">
    <text evidence="6">Belongs to the peptidase S26 family. IMP1 subfamily.</text>
</comment>
<evidence type="ECO:0000313" key="12">
    <source>
        <dbReference type="Proteomes" id="UP000619265"/>
    </source>
</evidence>
<dbReference type="InterPro" id="IPR052064">
    <property type="entry name" value="Mito_IMP1_subunit"/>
</dbReference>
<comment type="subcellular location">
    <subcellularLocation>
        <location evidence="1">Mitochondrion inner membrane</location>
    </subcellularLocation>
</comment>
<reference evidence="11" key="2">
    <citation type="submission" date="2020-03" db="EMBL/GenBank/DDBJ databases">
        <title>Walnut 2.0.</title>
        <authorList>
            <person name="Marrano A."/>
            <person name="Britton M."/>
            <person name="Zimin A.V."/>
            <person name="Zaini P.A."/>
            <person name="Workman R."/>
            <person name="Puiu D."/>
            <person name="Bianco L."/>
            <person name="Allen B.J."/>
            <person name="Troggio M."/>
            <person name="Leslie C.A."/>
            <person name="Timp W."/>
            <person name="Dendekar A."/>
            <person name="Salzberg S.L."/>
            <person name="Neale D.B."/>
        </authorList>
    </citation>
    <scope>NUCLEOTIDE SEQUENCE</scope>
    <source>
        <tissue evidence="11">Leaves</tissue>
    </source>
</reference>
<dbReference type="GO" id="GO:0004252">
    <property type="term" value="F:serine-type endopeptidase activity"/>
    <property type="evidence" value="ECO:0007669"/>
    <property type="project" value="InterPro"/>
</dbReference>
<comment type="subunit">
    <text evidence="8">Heterodimer of 2 subunits, IMP1A/B and IMP12.</text>
</comment>
<dbReference type="Pfam" id="PF10502">
    <property type="entry name" value="Peptidase_S26"/>
    <property type="match status" value="2"/>
</dbReference>
<dbReference type="CDD" id="cd06530">
    <property type="entry name" value="S26_SPase_I"/>
    <property type="match status" value="1"/>
</dbReference>
<feature type="active site" evidence="9">
    <location>
        <position position="73"/>
    </location>
</feature>
<dbReference type="PANTHER" id="PTHR12383">
    <property type="entry name" value="PROTEASE FAMILY S26 MITOCHONDRIAL INNER MEMBRANE PROTEASE-RELATED"/>
    <property type="match status" value="1"/>
</dbReference>
<evidence type="ECO:0000256" key="9">
    <source>
        <dbReference type="PIRSR" id="PIRSR600223-1"/>
    </source>
</evidence>
<dbReference type="InterPro" id="IPR036286">
    <property type="entry name" value="LexA/Signal_pep-like_sf"/>
</dbReference>
<evidence type="ECO:0000259" key="10">
    <source>
        <dbReference type="Pfam" id="PF10502"/>
    </source>
</evidence>
<dbReference type="InterPro" id="IPR000223">
    <property type="entry name" value="Pept_S26A_signal_pept_1"/>
</dbReference>
<comment type="function">
    <text evidence="7">Catalyzes the removal of transit peptides required for the targeting of proteins from the mitochondrial matrix, across the inner membrane, into the inter-membrane space.</text>
</comment>
<feature type="domain" description="Peptidase S26" evidence="10">
    <location>
        <begin position="139"/>
        <end position="182"/>
    </location>
</feature>
<dbReference type="GO" id="GO:0006465">
    <property type="term" value="P:signal peptide processing"/>
    <property type="evidence" value="ECO:0007669"/>
    <property type="project" value="InterPro"/>
</dbReference>
<accession>A0A834CYZ6</accession>
<dbReference type="InterPro" id="IPR019533">
    <property type="entry name" value="Peptidase_S26"/>
</dbReference>
<dbReference type="PANTHER" id="PTHR12383:SF16">
    <property type="entry name" value="MITOCHONDRIAL INNER MEMBRANE PROTEASE SUBUNIT 1"/>
    <property type="match status" value="1"/>
</dbReference>